<evidence type="ECO:0000313" key="3">
    <source>
        <dbReference type="Proteomes" id="UP001595967"/>
    </source>
</evidence>
<comment type="caution">
    <text evidence="2">The sequence shown here is derived from an EMBL/GenBank/DDBJ whole genome shotgun (WGS) entry which is preliminary data.</text>
</comment>
<keyword evidence="3" id="KW-1185">Reference proteome</keyword>
<feature type="transmembrane region" description="Helical" evidence="1">
    <location>
        <begin position="12"/>
        <end position="32"/>
    </location>
</feature>
<evidence type="ECO:0000256" key="1">
    <source>
        <dbReference type="SAM" id="Phobius"/>
    </source>
</evidence>
<evidence type="ECO:0000313" key="2">
    <source>
        <dbReference type="EMBL" id="MFC4621405.1"/>
    </source>
</evidence>
<dbReference type="Pfam" id="PF10734">
    <property type="entry name" value="DUF2523"/>
    <property type="match status" value="1"/>
</dbReference>
<dbReference type="RefSeq" id="WP_377724233.1">
    <property type="nucleotide sequence ID" value="NZ_JBHSEW010000002.1"/>
</dbReference>
<keyword evidence="1" id="KW-0472">Membrane</keyword>
<name>A0ABV9GVX5_9BURK</name>
<dbReference type="Proteomes" id="UP001595967">
    <property type="component" value="Unassembled WGS sequence"/>
</dbReference>
<sequence>MSALISLIIKFAIIRTIIALGFGILTYGGVTYALNRGIAEIKTGYNSLPSDILNFMAIAGVPEYFGIVLGAVSYVTFIRFMKSIVFIGS</sequence>
<keyword evidence="1" id="KW-1133">Transmembrane helix</keyword>
<dbReference type="EMBL" id="JBHSEW010000002">
    <property type="protein sequence ID" value="MFC4621405.1"/>
    <property type="molecule type" value="Genomic_DNA"/>
</dbReference>
<accession>A0ABV9GVX5</accession>
<gene>
    <name evidence="2" type="ORF">ACFO3A_04170</name>
</gene>
<proteinExistence type="predicted"/>
<dbReference type="InterPro" id="IPR019670">
    <property type="entry name" value="DUF2523"/>
</dbReference>
<organism evidence="2 3">
    <name type="scientific">Comamonas nitrativorans</name>
    <dbReference type="NCBI Taxonomy" id="108437"/>
    <lineage>
        <taxon>Bacteria</taxon>
        <taxon>Pseudomonadati</taxon>
        <taxon>Pseudomonadota</taxon>
        <taxon>Betaproteobacteria</taxon>
        <taxon>Burkholderiales</taxon>
        <taxon>Comamonadaceae</taxon>
        <taxon>Comamonas</taxon>
    </lineage>
</organism>
<feature type="transmembrane region" description="Helical" evidence="1">
    <location>
        <begin position="52"/>
        <end position="77"/>
    </location>
</feature>
<reference evidence="3" key="1">
    <citation type="journal article" date="2019" name="Int. J. Syst. Evol. Microbiol.">
        <title>The Global Catalogue of Microorganisms (GCM) 10K type strain sequencing project: providing services to taxonomists for standard genome sequencing and annotation.</title>
        <authorList>
            <consortium name="The Broad Institute Genomics Platform"/>
            <consortium name="The Broad Institute Genome Sequencing Center for Infectious Disease"/>
            <person name="Wu L."/>
            <person name="Ma J."/>
        </authorList>
    </citation>
    <scope>NUCLEOTIDE SEQUENCE [LARGE SCALE GENOMIC DNA]</scope>
    <source>
        <strain evidence="3">JCM 11650</strain>
    </source>
</reference>
<protein>
    <submittedName>
        <fullName evidence="2">DUF2523 family protein</fullName>
    </submittedName>
</protein>
<keyword evidence="1" id="KW-0812">Transmembrane</keyword>